<dbReference type="CDD" id="cd00315">
    <property type="entry name" value="Cyt_C5_DNA_methylase"/>
    <property type="match status" value="1"/>
</dbReference>
<evidence type="ECO:0000313" key="9">
    <source>
        <dbReference type="Proteomes" id="UP000552309"/>
    </source>
</evidence>
<dbReference type="GO" id="GO:0003886">
    <property type="term" value="F:DNA (cytosine-5-)-methyltransferase activity"/>
    <property type="evidence" value="ECO:0007669"/>
    <property type="project" value="UniProtKB-EC"/>
</dbReference>
<feature type="active site" evidence="5">
    <location>
        <position position="84"/>
    </location>
</feature>
<evidence type="ECO:0000256" key="4">
    <source>
        <dbReference type="ARBA" id="ARBA00022747"/>
    </source>
</evidence>
<dbReference type="InterPro" id="IPR029063">
    <property type="entry name" value="SAM-dependent_MTases_sf"/>
</dbReference>
<dbReference type="AlphaFoldDB" id="A0AB73HB03"/>
<dbReference type="EMBL" id="JAARXV010000008">
    <property type="protein sequence ID" value="MBC2143382.1"/>
    <property type="molecule type" value="Genomic_DNA"/>
</dbReference>
<sequence length="446" mass="49672">MSNERKVEKTFVDLFAGVGGFRLGMEAAGHKCVGYVEIDKYARTSYTAIHQTEGEFEGHDITSISDDVIRSIGRVDIIAGGFPCQAFSIAGKRRGFEDTRGTLFFEIMRWAAILKPETLFLENVPGLLSHDEGITFETILRKMDAAGYDAEWDCLNACQFGVPQSRERIFLIGHSRKGCRRKVFPLERCNEQANLERINKINKIYDHSQVLFPESEEAFSFAQKTTCIPVLSPEREEKRQNGRRFKTQGEPAFTLTAQDRHGIIISGELEGPGREQSNRVYSEKGLAPTLTTMQGGGQEPKVMIEGNINPSRTGMNGNVFSDKGLSPTITTNKGEGPKIRIREATKKGYAEAAKYDGINLSMPESETRRGRVSKQMTSTLDTGCQQGVVVEEIRIRKLTPRECWRLQGFPDWAFDAAAKVNSNSQLYKQAGNSVAVPVIVAIAERL</sequence>
<dbReference type="PRINTS" id="PR00105">
    <property type="entry name" value="C5METTRFRASE"/>
</dbReference>
<protein>
    <recommendedName>
        <fullName evidence="7">Cytosine-specific methyltransferase</fullName>
        <ecNumber evidence="7">2.1.1.37</ecNumber>
    </recommendedName>
</protein>
<dbReference type="NCBIfam" id="TIGR00675">
    <property type="entry name" value="dcm"/>
    <property type="match status" value="1"/>
</dbReference>
<name>A0AB73HB03_LISIO</name>
<dbReference type="InterPro" id="IPR001525">
    <property type="entry name" value="C5_MeTfrase"/>
</dbReference>
<keyword evidence="4" id="KW-0680">Restriction system</keyword>
<evidence type="ECO:0000256" key="3">
    <source>
        <dbReference type="ARBA" id="ARBA00022691"/>
    </source>
</evidence>
<dbReference type="Pfam" id="PF00145">
    <property type="entry name" value="DNA_methylase"/>
    <property type="match status" value="1"/>
</dbReference>
<evidence type="ECO:0000256" key="1">
    <source>
        <dbReference type="ARBA" id="ARBA00022603"/>
    </source>
</evidence>
<evidence type="ECO:0000313" key="8">
    <source>
        <dbReference type="EMBL" id="MBC2143382.1"/>
    </source>
</evidence>
<dbReference type="Gene3D" id="3.90.120.10">
    <property type="entry name" value="DNA Methylase, subunit A, domain 2"/>
    <property type="match status" value="1"/>
</dbReference>
<dbReference type="RefSeq" id="WP_185543811.1">
    <property type="nucleotide sequence ID" value="NZ_JAARXV010000008.1"/>
</dbReference>
<dbReference type="EC" id="2.1.1.37" evidence="7"/>
<dbReference type="PANTHER" id="PTHR46098:SF1">
    <property type="entry name" value="TRNA (CYTOSINE(38)-C(5))-METHYLTRANSFERASE"/>
    <property type="match status" value="1"/>
</dbReference>
<dbReference type="PROSITE" id="PS51679">
    <property type="entry name" value="SAM_MT_C5"/>
    <property type="match status" value="1"/>
</dbReference>
<keyword evidence="1 5" id="KW-0489">Methyltransferase</keyword>
<keyword evidence="3 5" id="KW-0949">S-adenosyl-L-methionine</keyword>
<comment type="similarity">
    <text evidence="5 6">Belongs to the class I-like SAM-binding methyltransferase superfamily. C5-methyltransferase family.</text>
</comment>
<comment type="caution">
    <text evidence="8">The sequence shown here is derived from an EMBL/GenBank/DDBJ whole genome shotgun (WGS) entry which is preliminary data.</text>
</comment>
<dbReference type="InterPro" id="IPR018117">
    <property type="entry name" value="C5_DNA_meth_AS"/>
</dbReference>
<evidence type="ECO:0000256" key="6">
    <source>
        <dbReference type="RuleBase" id="RU000416"/>
    </source>
</evidence>
<dbReference type="PROSITE" id="PS00095">
    <property type="entry name" value="C5_MTASE_2"/>
    <property type="match status" value="1"/>
</dbReference>
<evidence type="ECO:0000256" key="5">
    <source>
        <dbReference type="PROSITE-ProRule" id="PRU01016"/>
    </source>
</evidence>
<keyword evidence="2 5" id="KW-0808">Transferase</keyword>
<proteinExistence type="inferred from homology"/>
<dbReference type="GO" id="GO:0032259">
    <property type="term" value="P:methylation"/>
    <property type="evidence" value="ECO:0007669"/>
    <property type="project" value="UniProtKB-KW"/>
</dbReference>
<dbReference type="Proteomes" id="UP000552309">
    <property type="component" value="Unassembled WGS sequence"/>
</dbReference>
<dbReference type="PANTHER" id="PTHR46098">
    <property type="entry name" value="TRNA (CYTOSINE(38)-C(5))-METHYLTRANSFERASE"/>
    <property type="match status" value="1"/>
</dbReference>
<evidence type="ECO:0000256" key="7">
    <source>
        <dbReference type="RuleBase" id="RU000417"/>
    </source>
</evidence>
<evidence type="ECO:0000256" key="2">
    <source>
        <dbReference type="ARBA" id="ARBA00022679"/>
    </source>
</evidence>
<dbReference type="Gene3D" id="3.40.50.150">
    <property type="entry name" value="Vaccinia Virus protein VP39"/>
    <property type="match status" value="1"/>
</dbReference>
<dbReference type="SUPFAM" id="SSF53335">
    <property type="entry name" value="S-adenosyl-L-methionine-dependent methyltransferases"/>
    <property type="match status" value="1"/>
</dbReference>
<reference evidence="8 9" key="1">
    <citation type="submission" date="2020-03" db="EMBL/GenBank/DDBJ databases">
        <title>Soil Listeria distribution.</title>
        <authorList>
            <person name="Liao J."/>
            <person name="Wiedmann M."/>
        </authorList>
    </citation>
    <scope>NUCLEOTIDE SEQUENCE [LARGE SCALE GENOMIC DNA]</scope>
    <source>
        <strain evidence="8 9">FSL L7-0297</strain>
    </source>
</reference>
<gene>
    <name evidence="8" type="ORF">HCA89_13785</name>
</gene>
<dbReference type="InterPro" id="IPR031303">
    <property type="entry name" value="C5_meth_CS"/>
</dbReference>
<organism evidence="8 9">
    <name type="scientific">Listeria innocua</name>
    <dbReference type="NCBI Taxonomy" id="1642"/>
    <lineage>
        <taxon>Bacteria</taxon>
        <taxon>Bacillati</taxon>
        <taxon>Bacillota</taxon>
        <taxon>Bacilli</taxon>
        <taxon>Bacillales</taxon>
        <taxon>Listeriaceae</taxon>
        <taxon>Listeria</taxon>
    </lineage>
</organism>
<accession>A0AB73HB03</accession>
<comment type="catalytic activity">
    <reaction evidence="7">
        <text>a 2'-deoxycytidine in DNA + S-adenosyl-L-methionine = a 5-methyl-2'-deoxycytidine in DNA + S-adenosyl-L-homocysteine + H(+)</text>
        <dbReference type="Rhea" id="RHEA:13681"/>
        <dbReference type="Rhea" id="RHEA-COMP:11369"/>
        <dbReference type="Rhea" id="RHEA-COMP:11370"/>
        <dbReference type="ChEBI" id="CHEBI:15378"/>
        <dbReference type="ChEBI" id="CHEBI:57856"/>
        <dbReference type="ChEBI" id="CHEBI:59789"/>
        <dbReference type="ChEBI" id="CHEBI:85452"/>
        <dbReference type="ChEBI" id="CHEBI:85454"/>
        <dbReference type="EC" id="2.1.1.37"/>
    </reaction>
</comment>
<dbReference type="InterPro" id="IPR050750">
    <property type="entry name" value="C5-MTase"/>
</dbReference>
<dbReference type="PROSITE" id="PS00094">
    <property type="entry name" value="C5_MTASE_1"/>
    <property type="match status" value="1"/>
</dbReference>
<dbReference type="GO" id="GO:0009307">
    <property type="term" value="P:DNA restriction-modification system"/>
    <property type="evidence" value="ECO:0007669"/>
    <property type="project" value="UniProtKB-KW"/>
</dbReference>